<dbReference type="Proteomes" id="UP000199039">
    <property type="component" value="Unassembled WGS sequence"/>
</dbReference>
<dbReference type="PROSITE" id="PS50977">
    <property type="entry name" value="HTH_TETR_2"/>
    <property type="match status" value="1"/>
</dbReference>
<evidence type="ECO:0000256" key="1">
    <source>
        <dbReference type="ARBA" id="ARBA00023125"/>
    </source>
</evidence>
<feature type="domain" description="HTH tetR-type" evidence="3">
    <location>
        <begin position="6"/>
        <end position="66"/>
    </location>
</feature>
<dbReference type="SUPFAM" id="SSF48498">
    <property type="entry name" value="Tetracyclin repressor-like, C-terminal domain"/>
    <property type="match status" value="1"/>
</dbReference>
<reference evidence="4 5" key="1">
    <citation type="submission" date="2016-09" db="EMBL/GenBank/DDBJ databases">
        <authorList>
            <person name="Capua I."/>
            <person name="De Benedictis P."/>
            <person name="Joannis T."/>
            <person name="Lombin L.H."/>
            <person name="Cattoli G."/>
        </authorList>
    </citation>
    <scope>NUCLEOTIDE SEQUENCE [LARGE SCALE GENOMIC DNA]</scope>
    <source>
        <strain evidence="4 5">ISLP-3</strain>
    </source>
</reference>
<evidence type="ECO:0000313" key="5">
    <source>
        <dbReference type="Proteomes" id="UP000199039"/>
    </source>
</evidence>
<dbReference type="RefSeq" id="WP_093183374.1">
    <property type="nucleotide sequence ID" value="NZ_FMYH01000004.1"/>
</dbReference>
<proteinExistence type="predicted"/>
<dbReference type="InterPro" id="IPR001647">
    <property type="entry name" value="HTH_TetR"/>
</dbReference>
<dbReference type="OrthoDB" id="5242433at2"/>
<organism evidence="4 5">
    <name type="scientific">Sanguibacter gelidistatuariae</name>
    <dbReference type="NCBI Taxonomy" id="1814289"/>
    <lineage>
        <taxon>Bacteria</taxon>
        <taxon>Bacillati</taxon>
        <taxon>Actinomycetota</taxon>
        <taxon>Actinomycetes</taxon>
        <taxon>Micrococcales</taxon>
        <taxon>Sanguibacteraceae</taxon>
        <taxon>Sanguibacter</taxon>
    </lineage>
</organism>
<keyword evidence="1 2" id="KW-0238">DNA-binding</keyword>
<evidence type="ECO:0000313" key="4">
    <source>
        <dbReference type="EMBL" id="SDC82053.1"/>
    </source>
</evidence>
<dbReference type="STRING" id="1814289.SAMN05216410_2317"/>
<dbReference type="EMBL" id="FMYH01000004">
    <property type="protein sequence ID" value="SDC82053.1"/>
    <property type="molecule type" value="Genomic_DNA"/>
</dbReference>
<evidence type="ECO:0000259" key="3">
    <source>
        <dbReference type="PROSITE" id="PS50977"/>
    </source>
</evidence>
<dbReference type="InterPro" id="IPR009057">
    <property type="entry name" value="Homeodomain-like_sf"/>
</dbReference>
<dbReference type="GO" id="GO:0003677">
    <property type="term" value="F:DNA binding"/>
    <property type="evidence" value="ECO:0007669"/>
    <property type="project" value="UniProtKB-UniRule"/>
</dbReference>
<name>A0A1G6PPG4_9MICO</name>
<evidence type="ECO:0000256" key="2">
    <source>
        <dbReference type="PROSITE-ProRule" id="PRU00335"/>
    </source>
</evidence>
<feature type="DNA-binding region" description="H-T-H motif" evidence="2">
    <location>
        <begin position="29"/>
        <end position="48"/>
    </location>
</feature>
<protein>
    <submittedName>
        <fullName evidence="4">Transcriptional regulator, TetR family</fullName>
    </submittedName>
</protein>
<keyword evidence="5" id="KW-1185">Reference proteome</keyword>
<dbReference type="InterPro" id="IPR036271">
    <property type="entry name" value="Tet_transcr_reg_TetR-rel_C_sf"/>
</dbReference>
<gene>
    <name evidence="4" type="ORF">SAMN05216410_2317</name>
</gene>
<dbReference type="Gene3D" id="1.10.10.60">
    <property type="entry name" value="Homeodomain-like"/>
    <property type="match status" value="1"/>
</dbReference>
<dbReference type="Gene3D" id="1.10.357.10">
    <property type="entry name" value="Tetracycline Repressor, domain 2"/>
    <property type="match status" value="1"/>
</dbReference>
<accession>A0A1G6PPG4</accession>
<dbReference type="SUPFAM" id="SSF46689">
    <property type="entry name" value="Homeodomain-like"/>
    <property type="match status" value="1"/>
</dbReference>
<dbReference type="AlphaFoldDB" id="A0A1G6PPG4"/>
<sequence>MGWTLEERRDRIVDAALQLAADQGIEHVNLRAAAHSAGIAWEAAQEIFDDHTDLLQAMSVSVTTKNISPDTLVLDADGPVAEALEAVGAQVWKALSARRDYQLVSYELALVSLRRTALRSLVTAQYDKGRAFAAAILTAFAEHHGVTWTRPIEEIGRFTAAFLDGVSMAWVVDRDDAAAEEQVRMMAQYLASLVEER</sequence>